<dbReference type="InterPro" id="IPR028082">
    <property type="entry name" value="Peripla_BP_I"/>
</dbReference>
<accession>A0AAP2Z6U9</accession>
<name>A0AAP2Z6U9_9EURY</name>
<protein>
    <submittedName>
        <fullName evidence="3">ABC transporter substrate-binding protein</fullName>
    </submittedName>
</protein>
<evidence type="ECO:0000313" key="3">
    <source>
        <dbReference type="EMBL" id="MCU4751711.1"/>
    </source>
</evidence>
<proteinExistence type="predicted"/>
<reference evidence="3 4" key="1">
    <citation type="submission" date="2022-09" db="EMBL/GenBank/DDBJ databases">
        <title>Enrichment on poylsaccharides allowed isolation of novel metabolic and taxonomic groups of Haloarchaea.</title>
        <authorList>
            <person name="Sorokin D.Y."/>
            <person name="Elcheninov A.G."/>
            <person name="Khizhniak T.V."/>
            <person name="Kolganova T.V."/>
            <person name="Kublanov I.V."/>
        </authorList>
    </citation>
    <scope>NUCLEOTIDE SEQUENCE [LARGE SCALE GENOMIC DNA]</scope>
    <source>
        <strain evidence="3 4">AArc-curdl1</strain>
    </source>
</reference>
<evidence type="ECO:0000313" key="4">
    <source>
        <dbReference type="Proteomes" id="UP001321047"/>
    </source>
</evidence>
<keyword evidence="4" id="KW-1185">Reference proteome</keyword>
<dbReference type="PANTHER" id="PTHR30483">
    <property type="entry name" value="LEUCINE-SPECIFIC-BINDING PROTEIN"/>
    <property type="match status" value="1"/>
</dbReference>
<organism evidence="3 4">
    <name type="scientific">Natronosalvus hydrolyticus</name>
    <dbReference type="NCBI Taxonomy" id="2979988"/>
    <lineage>
        <taxon>Archaea</taxon>
        <taxon>Methanobacteriati</taxon>
        <taxon>Methanobacteriota</taxon>
        <taxon>Stenosarchaea group</taxon>
        <taxon>Halobacteria</taxon>
        <taxon>Halobacteriales</taxon>
        <taxon>Natrialbaceae</taxon>
        <taxon>Natronosalvus</taxon>
    </lineage>
</organism>
<sequence length="337" mass="35218">TVDTGADPIMAIGEAVSLVEAGYPMVNGPAASGVTLQVTQQVLIPYRAVCCSPASTSPTISFLNDAGLVFRTALSDSLQAVILADQAATDLGHERAATLYVNNDYGWQLSQAFTRAFQSQHDGVVSAQVPFEALSEGEDRSYNEELETALAEDPDLLVAIGYPQTGAQIFTDFFDMGGDADVLVTDGLRDGTLAENVPYSLDGIRGTAPLTAGPGAEAFTERYTEAYDVDPGIFTAHAYDASAVLLLANAFAGQNDGTAIRSAMNTVTTDPGTVVTPSNLAEGLELAAAGEPVEYQGASSSVVFDTNGDPVDATIEYWAFDESADGGIETIDEVTLE</sequence>
<dbReference type="EMBL" id="JAOPJZ010000003">
    <property type="protein sequence ID" value="MCU4751711.1"/>
    <property type="molecule type" value="Genomic_DNA"/>
</dbReference>
<dbReference type="RefSeq" id="WP_342807765.1">
    <property type="nucleotide sequence ID" value="NZ_JAOPJZ010000003.1"/>
</dbReference>
<feature type="domain" description="Leucine-binding protein" evidence="2">
    <location>
        <begin position="2"/>
        <end position="270"/>
    </location>
</feature>
<dbReference type="Proteomes" id="UP001321047">
    <property type="component" value="Unassembled WGS sequence"/>
</dbReference>
<dbReference type="AlphaFoldDB" id="A0AAP2Z6U9"/>
<keyword evidence="1" id="KW-0732">Signal</keyword>
<comment type="caution">
    <text evidence="3">The sequence shown here is derived from an EMBL/GenBank/DDBJ whole genome shotgun (WGS) entry which is preliminary data.</text>
</comment>
<dbReference type="Pfam" id="PF13458">
    <property type="entry name" value="Peripla_BP_6"/>
    <property type="match status" value="1"/>
</dbReference>
<feature type="non-terminal residue" evidence="3">
    <location>
        <position position="1"/>
    </location>
</feature>
<dbReference type="SUPFAM" id="SSF53822">
    <property type="entry name" value="Periplasmic binding protein-like I"/>
    <property type="match status" value="1"/>
</dbReference>
<evidence type="ECO:0000256" key="1">
    <source>
        <dbReference type="ARBA" id="ARBA00022729"/>
    </source>
</evidence>
<dbReference type="PANTHER" id="PTHR30483:SF6">
    <property type="entry name" value="PERIPLASMIC BINDING PROTEIN OF ABC TRANSPORTER FOR NATURAL AMINO ACIDS"/>
    <property type="match status" value="1"/>
</dbReference>
<dbReference type="Gene3D" id="3.40.50.2300">
    <property type="match status" value="2"/>
</dbReference>
<gene>
    <name evidence="3" type="ORF">OB919_06910</name>
</gene>
<dbReference type="InterPro" id="IPR028081">
    <property type="entry name" value="Leu-bd"/>
</dbReference>
<evidence type="ECO:0000259" key="2">
    <source>
        <dbReference type="Pfam" id="PF13458"/>
    </source>
</evidence>
<dbReference type="InterPro" id="IPR051010">
    <property type="entry name" value="BCAA_transport"/>
</dbReference>